<dbReference type="AlphaFoldDB" id="A0ABD5VFE1"/>
<protein>
    <recommendedName>
        <fullName evidence="9 10">A-type ATP synthase subunit I</fullName>
    </recommendedName>
</protein>
<keyword evidence="14" id="KW-1185">Reference proteome</keyword>
<dbReference type="RefSeq" id="WP_336349185.1">
    <property type="nucleotide sequence ID" value="NZ_JAZAQL010000001.1"/>
</dbReference>
<proteinExistence type="inferred from homology"/>
<evidence type="ECO:0000256" key="4">
    <source>
        <dbReference type="ARBA" id="ARBA00022692"/>
    </source>
</evidence>
<evidence type="ECO:0000256" key="1">
    <source>
        <dbReference type="ARBA" id="ARBA00004141"/>
    </source>
</evidence>
<feature type="transmembrane region" description="Helical" evidence="10">
    <location>
        <begin position="600"/>
        <end position="620"/>
    </location>
</feature>
<gene>
    <name evidence="13" type="ORF">ACFQGB_04900</name>
</gene>
<feature type="transmembrane region" description="Helical" evidence="10">
    <location>
        <begin position="370"/>
        <end position="395"/>
    </location>
</feature>
<dbReference type="GO" id="GO:0006811">
    <property type="term" value="P:monoatomic ion transport"/>
    <property type="evidence" value="ECO:0007669"/>
    <property type="project" value="UniProtKB-KW"/>
</dbReference>
<feature type="region of interest" description="Disordered" evidence="12">
    <location>
        <begin position="311"/>
        <end position="336"/>
    </location>
</feature>
<evidence type="ECO:0000313" key="14">
    <source>
        <dbReference type="Proteomes" id="UP001596395"/>
    </source>
</evidence>
<keyword evidence="4 10" id="KW-0812">Transmembrane</keyword>
<feature type="compositionally biased region" description="Basic and acidic residues" evidence="12">
    <location>
        <begin position="311"/>
        <end position="323"/>
    </location>
</feature>
<dbReference type="Pfam" id="PF01496">
    <property type="entry name" value="V_ATPase_I"/>
    <property type="match status" value="2"/>
</dbReference>
<evidence type="ECO:0000256" key="6">
    <source>
        <dbReference type="ARBA" id="ARBA00023065"/>
    </source>
</evidence>
<comment type="subcellular location">
    <subcellularLocation>
        <location evidence="1">Membrane</location>
        <topology evidence="1">Multi-pass membrane protein</topology>
    </subcellularLocation>
</comment>
<evidence type="ECO:0000256" key="8">
    <source>
        <dbReference type="ARBA" id="ARBA00059506"/>
    </source>
</evidence>
<sequence>MLRPERMSKVSVTGSKAVMDDVIEAVHELNLVHLSNYDGSWEGFDNGDPVEGAEEASEKLVTVRSLENILEVDAADAGPSRIVTEEALEEELEEVRQEANRLDDRRDELEDELRDVEEQVDSMAPFATLGTPLHLLSGYDSLEVRVGEGDADGVREALRGAAVVREFEVEEEDGVVAVYVYPESNAREDFLDDLLVGVDFTTIDVPEDAEGNPSEYVEELRHRKQRLESKLNTVEDELDDLRLEVASFLLAAEERLSIDVQRSEAPLQFATTENAFIAEGWIPTDRVDSLRAAVGDAVGDRADVEELERADYDQHGEPEHTEAVTDGGSAVSMDEQPPTVMENDALSKPFEPLTKMVGVPKYSEIDPTMIIMLTFPFFYGFMIGDLGYGILYTAAGYGIYSKFESEIIKGIGAIAMFAGGFTMLFGVLYGEIFGMHVLGEVLFGDAGPPLHKGLQPAFGYYARSFLVLSLVAGIVHMTVGFWFGFWNDRSHGLVDAFTHNLAWWLLMVGVWGWMFSNTFIDQKRDILFAPLAEAHILSSASGLPASVGWASLFGLGFVGIAGILYGEYQEYGFIGLIIGLLETPNALVNVLSYIRMAGVLLAKAGMALVVNLLFWGAYQYEGEIHYMTSYGPEGVEHGEILFGGLVHGGVAFAVLGVVIFVVGHLLVLILGVTSAGLQGVRLEFVEFFNKFYEGGGRAFEPFGYEREHTTED</sequence>
<comment type="caution">
    <text evidence="13">The sequence shown here is derived from an EMBL/GenBank/DDBJ whole genome shotgun (WGS) entry which is preliminary data.</text>
</comment>
<dbReference type="Gene3D" id="3.30.70.2750">
    <property type="match status" value="1"/>
</dbReference>
<feature type="transmembrane region" description="Helical" evidence="10">
    <location>
        <begin position="407"/>
        <end position="429"/>
    </location>
</feature>
<evidence type="ECO:0000256" key="11">
    <source>
        <dbReference type="SAM" id="Coils"/>
    </source>
</evidence>
<dbReference type="GO" id="GO:0016020">
    <property type="term" value="C:membrane"/>
    <property type="evidence" value="ECO:0007669"/>
    <property type="project" value="UniProtKB-SubCell"/>
</dbReference>
<dbReference type="Gene3D" id="3.30.70.2170">
    <property type="match status" value="1"/>
</dbReference>
<evidence type="ECO:0000256" key="2">
    <source>
        <dbReference type="ARBA" id="ARBA00009904"/>
    </source>
</evidence>
<evidence type="ECO:0000313" key="13">
    <source>
        <dbReference type="EMBL" id="MFC6952194.1"/>
    </source>
</evidence>
<comment type="similarity">
    <text evidence="2 10">Belongs to the V-ATPase 116 kDa subunit family.</text>
</comment>
<feature type="transmembrane region" description="Helical" evidence="10">
    <location>
        <begin position="571"/>
        <end position="588"/>
    </location>
</feature>
<feature type="coiled-coil region" evidence="11">
    <location>
        <begin position="217"/>
        <end position="251"/>
    </location>
</feature>
<evidence type="ECO:0000256" key="3">
    <source>
        <dbReference type="ARBA" id="ARBA00022448"/>
    </source>
</evidence>
<evidence type="ECO:0000256" key="12">
    <source>
        <dbReference type="SAM" id="MobiDB-lite"/>
    </source>
</evidence>
<name>A0ABD5VFE1_9EURY</name>
<evidence type="ECO:0000256" key="7">
    <source>
        <dbReference type="ARBA" id="ARBA00023136"/>
    </source>
</evidence>
<feature type="transmembrane region" description="Helical" evidence="10">
    <location>
        <begin position="640"/>
        <end position="672"/>
    </location>
</feature>
<keyword evidence="6 10" id="KW-0406">Ion transport</keyword>
<keyword evidence="5 10" id="KW-1133">Transmembrane helix</keyword>
<feature type="transmembrane region" description="Helical" evidence="10">
    <location>
        <begin position="541"/>
        <end position="565"/>
    </location>
</feature>
<organism evidence="13 14">
    <name type="scientific">Halorubellus litoreus</name>
    <dbReference type="NCBI Taxonomy" id="755308"/>
    <lineage>
        <taxon>Archaea</taxon>
        <taxon>Methanobacteriati</taxon>
        <taxon>Methanobacteriota</taxon>
        <taxon>Stenosarchaea group</taxon>
        <taxon>Halobacteria</taxon>
        <taxon>Halobacteriales</taxon>
        <taxon>Halorubellaceae</taxon>
        <taxon>Halorubellus</taxon>
    </lineage>
</organism>
<dbReference type="PANTHER" id="PTHR11629">
    <property type="entry name" value="VACUOLAR PROTON ATPASES"/>
    <property type="match status" value="1"/>
</dbReference>
<feature type="transmembrane region" description="Helical" evidence="10">
    <location>
        <begin position="465"/>
        <end position="486"/>
    </location>
</feature>
<keyword evidence="7 10" id="KW-0472">Membrane</keyword>
<dbReference type="InterPro" id="IPR002490">
    <property type="entry name" value="V-ATPase_116kDa_su"/>
</dbReference>
<accession>A0ABD5VFE1</accession>
<keyword evidence="11" id="KW-0175">Coiled coil</keyword>
<keyword evidence="3 10" id="KW-0813">Transport</keyword>
<dbReference type="Proteomes" id="UP001596395">
    <property type="component" value="Unassembled WGS sequence"/>
</dbReference>
<feature type="transmembrane region" description="Helical" evidence="10">
    <location>
        <begin position="501"/>
        <end position="520"/>
    </location>
</feature>
<evidence type="ECO:0000256" key="5">
    <source>
        <dbReference type="ARBA" id="ARBA00022989"/>
    </source>
</evidence>
<evidence type="ECO:0000256" key="9">
    <source>
        <dbReference type="ARBA" id="ARBA00068671"/>
    </source>
</evidence>
<comment type="function">
    <text evidence="8">Component of the A-type ATP synthase that produces ATP from ADP in the presence of a proton gradient across the membrane.</text>
</comment>
<dbReference type="Gene3D" id="1.20.1460.20">
    <property type="match status" value="1"/>
</dbReference>
<dbReference type="EMBL" id="JBHSXN010000001">
    <property type="protein sequence ID" value="MFC6952194.1"/>
    <property type="molecule type" value="Genomic_DNA"/>
</dbReference>
<evidence type="ECO:0000256" key="10">
    <source>
        <dbReference type="RuleBase" id="RU361189"/>
    </source>
</evidence>
<reference evidence="13 14" key="1">
    <citation type="journal article" date="2019" name="Int. J. Syst. Evol. Microbiol.">
        <title>The Global Catalogue of Microorganisms (GCM) 10K type strain sequencing project: providing services to taxonomists for standard genome sequencing and annotation.</title>
        <authorList>
            <consortium name="The Broad Institute Genomics Platform"/>
            <consortium name="The Broad Institute Genome Sequencing Center for Infectious Disease"/>
            <person name="Wu L."/>
            <person name="Ma J."/>
        </authorList>
    </citation>
    <scope>NUCLEOTIDE SEQUENCE [LARGE SCALE GENOMIC DNA]</scope>
    <source>
        <strain evidence="13 14">GX26</strain>
    </source>
</reference>
<dbReference type="PANTHER" id="PTHR11629:SF63">
    <property type="entry name" value="V-TYPE PROTON ATPASE SUBUNIT A"/>
    <property type="match status" value="1"/>
</dbReference>
<feature type="coiled-coil region" evidence="11">
    <location>
        <begin position="82"/>
        <end position="119"/>
    </location>
</feature>